<gene>
    <name evidence="1" type="ORF">H2198_000766</name>
</gene>
<keyword evidence="2" id="KW-1185">Reference proteome</keyword>
<dbReference type="Proteomes" id="UP001172386">
    <property type="component" value="Unassembled WGS sequence"/>
</dbReference>
<dbReference type="EMBL" id="JAPDRQ010000008">
    <property type="protein sequence ID" value="KAJ9663500.1"/>
    <property type="molecule type" value="Genomic_DNA"/>
</dbReference>
<reference evidence="1" key="1">
    <citation type="submission" date="2022-10" db="EMBL/GenBank/DDBJ databases">
        <title>Culturing micro-colonial fungi from biological soil crusts in the Mojave desert and describing Neophaeococcomyces mojavensis, and introducing the new genera and species Taxawa tesnikishii.</title>
        <authorList>
            <person name="Kurbessoian T."/>
            <person name="Stajich J.E."/>
        </authorList>
    </citation>
    <scope>NUCLEOTIDE SEQUENCE</scope>
    <source>
        <strain evidence="1">JES_112</strain>
    </source>
</reference>
<protein>
    <submittedName>
        <fullName evidence="1">Uncharacterized protein</fullName>
    </submittedName>
</protein>
<accession>A0ACC3AIU9</accession>
<name>A0ACC3AIU9_9EURO</name>
<organism evidence="1 2">
    <name type="scientific">Neophaeococcomyces mojaviensis</name>
    <dbReference type="NCBI Taxonomy" id="3383035"/>
    <lineage>
        <taxon>Eukaryota</taxon>
        <taxon>Fungi</taxon>
        <taxon>Dikarya</taxon>
        <taxon>Ascomycota</taxon>
        <taxon>Pezizomycotina</taxon>
        <taxon>Eurotiomycetes</taxon>
        <taxon>Chaetothyriomycetidae</taxon>
        <taxon>Chaetothyriales</taxon>
        <taxon>Chaetothyriales incertae sedis</taxon>
        <taxon>Neophaeococcomyces</taxon>
    </lineage>
</organism>
<comment type="caution">
    <text evidence="1">The sequence shown here is derived from an EMBL/GenBank/DDBJ whole genome shotgun (WGS) entry which is preliminary data.</text>
</comment>
<proteinExistence type="predicted"/>
<evidence type="ECO:0000313" key="1">
    <source>
        <dbReference type="EMBL" id="KAJ9663500.1"/>
    </source>
</evidence>
<evidence type="ECO:0000313" key="2">
    <source>
        <dbReference type="Proteomes" id="UP001172386"/>
    </source>
</evidence>
<sequence>MPPRTPSTFTLLPPTPSIYTHCSSCLKREFSSTPIAKTRLRRQMFAWLQGPGESFRHPLPKSTNYLSAYDRRGKLLREGEHTPEGRDDLRPFPLNQHFVSESILSEPLRQEIWRRVQVEKKSVRTVSVELGVEMRRVGAVVRLVELERRVREEAKPLALPYARAIHEMLPTTPFEPGRITPHESINDLPVHPLTDQQIFYPTSESRAFNRTDAGRVFSGAPRLLDDQDIAQGHPSVEPWTNTKPEKVGRGENTIDVLKPADARIPHPHLIAYAQDQRDPALRDDEAEIKRRYAQRLLDDAESRAEARAKKIAVDEAKKTRIETDRWQFVVTDVKVSRQGTGTDGRGSASPGYRYGVPHEDRKKGQVKIPTRVEV</sequence>